<evidence type="ECO:0000313" key="3">
    <source>
        <dbReference type="EMBL" id="PRX66103.1"/>
    </source>
</evidence>
<evidence type="ECO:0000256" key="1">
    <source>
        <dbReference type="SAM" id="MobiDB-lite"/>
    </source>
</evidence>
<protein>
    <recommendedName>
        <fullName evidence="2">DUF7426 domain-containing protein</fullName>
    </recommendedName>
</protein>
<organism evidence="3 4">
    <name type="scientific">Nonomuraea fuscirosea</name>
    <dbReference type="NCBI Taxonomy" id="1291556"/>
    <lineage>
        <taxon>Bacteria</taxon>
        <taxon>Bacillati</taxon>
        <taxon>Actinomycetota</taxon>
        <taxon>Actinomycetes</taxon>
        <taxon>Streptosporangiales</taxon>
        <taxon>Streptosporangiaceae</taxon>
        <taxon>Nonomuraea</taxon>
    </lineage>
</organism>
<reference evidence="3 4" key="1">
    <citation type="submission" date="2018-03" db="EMBL/GenBank/DDBJ databases">
        <title>Genomic Encyclopedia of Type Strains, Phase III (KMG-III): the genomes of soil and plant-associated and newly described type strains.</title>
        <authorList>
            <person name="Whitman W."/>
        </authorList>
    </citation>
    <scope>NUCLEOTIDE SEQUENCE [LARGE SCALE GENOMIC DNA]</scope>
    <source>
        <strain evidence="3 4">CGMCC 4.7104</strain>
    </source>
</reference>
<name>A0A2T0N295_9ACTN</name>
<feature type="region of interest" description="Disordered" evidence="1">
    <location>
        <begin position="123"/>
        <end position="159"/>
    </location>
</feature>
<sequence length="159" mass="16935">MAKLKALDEFFDDTLTLPVSGSEYTIPAPDAETGLLCQRLMQAGVAAAAGQQTDLSDLADLDDDEETDLYKRCLGPVYDALVADKVSWPKIKHCGVTAFLWIAADLDTAMRFWDAGGVPEAMAPDRAASEAAASTTRSRGSTSGTSRSRQARTSRGKSS</sequence>
<dbReference type="EMBL" id="PVNG01000006">
    <property type="protein sequence ID" value="PRX66103.1"/>
    <property type="molecule type" value="Genomic_DNA"/>
</dbReference>
<accession>A0A2T0N295</accession>
<feature type="domain" description="DUF7426" evidence="2">
    <location>
        <begin position="5"/>
        <end position="140"/>
    </location>
</feature>
<dbReference type="InterPro" id="IPR055849">
    <property type="entry name" value="DUF7426"/>
</dbReference>
<proteinExistence type="predicted"/>
<comment type="caution">
    <text evidence="3">The sequence shown here is derived from an EMBL/GenBank/DDBJ whole genome shotgun (WGS) entry which is preliminary data.</text>
</comment>
<evidence type="ECO:0000259" key="2">
    <source>
        <dbReference type="Pfam" id="PF24201"/>
    </source>
</evidence>
<dbReference type="OrthoDB" id="3622864at2"/>
<feature type="compositionally biased region" description="Basic residues" evidence="1">
    <location>
        <begin position="149"/>
        <end position="159"/>
    </location>
</feature>
<gene>
    <name evidence="3" type="ORF">B0I32_106239</name>
</gene>
<dbReference type="Pfam" id="PF24201">
    <property type="entry name" value="DUF7426"/>
    <property type="match status" value="1"/>
</dbReference>
<keyword evidence="4" id="KW-1185">Reference proteome</keyword>
<dbReference type="RefSeq" id="WP_106239668.1">
    <property type="nucleotide sequence ID" value="NZ_PVNG01000006.1"/>
</dbReference>
<feature type="compositionally biased region" description="Low complexity" evidence="1">
    <location>
        <begin position="129"/>
        <end position="148"/>
    </location>
</feature>
<dbReference type="Proteomes" id="UP000238312">
    <property type="component" value="Unassembled WGS sequence"/>
</dbReference>
<dbReference type="AlphaFoldDB" id="A0A2T0N295"/>
<evidence type="ECO:0000313" key="4">
    <source>
        <dbReference type="Proteomes" id="UP000238312"/>
    </source>
</evidence>